<dbReference type="Pfam" id="PF05485">
    <property type="entry name" value="THAP"/>
    <property type="match status" value="1"/>
</dbReference>
<evidence type="ECO:0000259" key="6">
    <source>
        <dbReference type="Pfam" id="PF21788"/>
    </source>
</evidence>
<keyword evidence="1" id="KW-0479">Metal-binding</keyword>
<name>A0AAW1K3B1_POPJA</name>
<evidence type="ECO:0000256" key="4">
    <source>
        <dbReference type="ARBA" id="ARBA00023125"/>
    </source>
</evidence>
<feature type="domain" description="THAP-type" evidence="5">
    <location>
        <begin position="4"/>
        <end position="41"/>
    </location>
</feature>
<dbReference type="GO" id="GO:0008270">
    <property type="term" value="F:zinc ion binding"/>
    <property type="evidence" value="ECO:0007669"/>
    <property type="project" value="UniProtKB-KW"/>
</dbReference>
<evidence type="ECO:0000313" key="7">
    <source>
        <dbReference type="EMBL" id="KAK9712222.1"/>
    </source>
</evidence>
<dbReference type="Pfam" id="PF21788">
    <property type="entry name" value="TNP-like_GBD"/>
    <property type="match status" value="1"/>
</dbReference>
<keyword evidence="3" id="KW-0862">Zinc</keyword>
<evidence type="ECO:0000256" key="3">
    <source>
        <dbReference type="ARBA" id="ARBA00022833"/>
    </source>
</evidence>
<proteinExistence type="predicted"/>
<sequence length="396" mass="44944">MPGCAVNACGNYNRATKGSNIRYYRFPKDKALAKQWIAAYQGFYIDGKSLFITKDSIQKLLEVANSELTICPKINSSHLELTGPQRQRVQKLVRNHFLDQGFYIDGKSITKDSIQKLLEVANSELTICPKINSSHLELTGPQRQRVRPAAQLLSHSRTVAKALEYCGTNNMLPATNWRDTSNFILMINDWFDVHNSTSKFCGNNPTKNAFGIDLDNQEKILDNISSTMEQMIVGKHKSLISFQKGIILSNRSLKELYKHCNKEYGVEYLLTRRLNQDVFDEQCLLSSLETVDAEDGAECGNDTCLTESLMQNLSLRFVIIEDIDEEPAEEFCFIEPEYPVLALPENTNIANLGTLTQFEAQQKIDDEALIYIAGYVAFKFKHKYNLGEPWKNLTIP</sequence>
<evidence type="ECO:0000256" key="1">
    <source>
        <dbReference type="ARBA" id="ARBA00022723"/>
    </source>
</evidence>
<dbReference type="EMBL" id="JASPKY010000266">
    <property type="protein sequence ID" value="KAK9712222.1"/>
    <property type="molecule type" value="Genomic_DNA"/>
</dbReference>
<keyword evidence="8" id="KW-1185">Reference proteome</keyword>
<dbReference type="AlphaFoldDB" id="A0AAW1K3B1"/>
<accession>A0AAW1K3B1</accession>
<dbReference type="Proteomes" id="UP001458880">
    <property type="component" value="Unassembled WGS sequence"/>
</dbReference>
<gene>
    <name evidence="7" type="ORF">QE152_g25011</name>
</gene>
<protein>
    <submittedName>
        <fullName evidence="7">THAP domain</fullName>
    </submittedName>
</protein>
<keyword evidence="4" id="KW-0238">DNA-binding</keyword>
<evidence type="ECO:0000256" key="2">
    <source>
        <dbReference type="ARBA" id="ARBA00022771"/>
    </source>
</evidence>
<keyword evidence="2" id="KW-0863">Zinc-finger</keyword>
<dbReference type="InterPro" id="IPR006612">
    <property type="entry name" value="THAP_Znf"/>
</dbReference>
<evidence type="ECO:0000259" key="5">
    <source>
        <dbReference type="Pfam" id="PF05485"/>
    </source>
</evidence>
<dbReference type="InterPro" id="IPR048366">
    <property type="entry name" value="TNP-like_GBD"/>
</dbReference>
<feature type="domain" description="Transposable element P transposase-like GTP-binding insertion" evidence="6">
    <location>
        <begin position="90"/>
        <end position="201"/>
    </location>
</feature>
<evidence type="ECO:0000313" key="8">
    <source>
        <dbReference type="Proteomes" id="UP001458880"/>
    </source>
</evidence>
<dbReference type="GO" id="GO:0003677">
    <property type="term" value="F:DNA binding"/>
    <property type="evidence" value="ECO:0007669"/>
    <property type="project" value="UniProtKB-KW"/>
</dbReference>
<organism evidence="7 8">
    <name type="scientific">Popillia japonica</name>
    <name type="common">Japanese beetle</name>
    <dbReference type="NCBI Taxonomy" id="7064"/>
    <lineage>
        <taxon>Eukaryota</taxon>
        <taxon>Metazoa</taxon>
        <taxon>Ecdysozoa</taxon>
        <taxon>Arthropoda</taxon>
        <taxon>Hexapoda</taxon>
        <taxon>Insecta</taxon>
        <taxon>Pterygota</taxon>
        <taxon>Neoptera</taxon>
        <taxon>Endopterygota</taxon>
        <taxon>Coleoptera</taxon>
        <taxon>Polyphaga</taxon>
        <taxon>Scarabaeiformia</taxon>
        <taxon>Scarabaeidae</taxon>
        <taxon>Rutelinae</taxon>
        <taxon>Popillia</taxon>
    </lineage>
</organism>
<reference evidence="7 8" key="1">
    <citation type="journal article" date="2024" name="BMC Genomics">
        <title>De novo assembly and annotation of Popillia japonica's genome with initial clues to its potential as an invasive pest.</title>
        <authorList>
            <person name="Cucini C."/>
            <person name="Boschi S."/>
            <person name="Funari R."/>
            <person name="Cardaioli E."/>
            <person name="Iannotti N."/>
            <person name="Marturano G."/>
            <person name="Paoli F."/>
            <person name="Bruttini M."/>
            <person name="Carapelli A."/>
            <person name="Frati F."/>
            <person name="Nardi F."/>
        </authorList>
    </citation>
    <scope>NUCLEOTIDE SEQUENCE [LARGE SCALE GENOMIC DNA]</scope>
    <source>
        <strain evidence="7">DMR45628</strain>
    </source>
</reference>
<comment type="caution">
    <text evidence="7">The sequence shown here is derived from an EMBL/GenBank/DDBJ whole genome shotgun (WGS) entry which is preliminary data.</text>
</comment>